<dbReference type="EC" id="1.8.4.11" evidence="1"/>
<dbReference type="Pfam" id="PF01625">
    <property type="entry name" value="PMSR"/>
    <property type="match status" value="1"/>
</dbReference>
<protein>
    <recommendedName>
        <fullName evidence="1">peptide-methionine (S)-S-oxide reductase</fullName>
        <ecNumber evidence="1">1.8.4.11</ecNumber>
    </recommendedName>
</protein>
<evidence type="ECO:0000256" key="4">
    <source>
        <dbReference type="ARBA" id="ARBA00048782"/>
    </source>
</evidence>
<sequence>MNPTNSKGQFCDKGKQYKSTIYYMNENQKTIADDVTKKLKKIFSKNNKKVYTQILSTTKFYEAEKYHQNYHYKNPKRYCYYRTGCGRDETINKVWKNIDWKYSNVVPFNIASSYAECLTR</sequence>
<dbReference type="PANTHER" id="PTHR43774:SF1">
    <property type="entry name" value="PEPTIDE METHIONINE SULFOXIDE REDUCTASE MSRA 2"/>
    <property type="match status" value="1"/>
</dbReference>
<comment type="catalytic activity">
    <reaction evidence="4">
        <text>[thioredoxin]-disulfide + L-methionine + H2O = L-methionine (S)-S-oxide + [thioredoxin]-dithiol</text>
        <dbReference type="Rhea" id="RHEA:19993"/>
        <dbReference type="Rhea" id="RHEA-COMP:10698"/>
        <dbReference type="Rhea" id="RHEA-COMP:10700"/>
        <dbReference type="ChEBI" id="CHEBI:15377"/>
        <dbReference type="ChEBI" id="CHEBI:29950"/>
        <dbReference type="ChEBI" id="CHEBI:50058"/>
        <dbReference type="ChEBI" id="CHEBI:57844"/>
        <dbReference type="ChEBI" id="CHEBI:58772"/>
        <dbReference type="EC" id="1.8.4.11"/>
    </reaction>
</comment>
<feature type="domain" description="Peptide methionine sulphoxide reductase MsrA" evidence="5">
    <location>
        <begin position="2"/>
        <end position="79"/>
    </location>
</feature>
<keyword evidence="7" id="KW-1185">Reference proteome</keyword>
<dbReference type="PANTHER" id="PTHR43774">
    <property type="entry name" value="PEPTIDE METHIONINE SULFOXIDE REDUCTASE"/>
    <property type="match status" value="1"/>
</dbReference>
<evidence type="ECO:0000256" key="1">
    <source>
        <dbReference type="ARBA" id="ARBA00012502"/>
    </source>
</evidence>
<evidence type="ECO:0000256" key="2">
    <source>
        <dbReference type="ARBA" id="ARBA00023002"/>
    </source>
</evidence>
<dbReference type="InterPro" id="IPR036509">
    <property type="entry name" value="Met_Sox_Rdtase_MsrA_sf"/>
</dbReference>
<dbReference type="Gene3D" id="3.30.1060.10">
    <property type="entry name" value="Peptide methionine sulphoxide reductase MsrA"/>
    <property type="match status" value="1"/>
</dbReference>
<evidence type="ECO:0000313" key="7">
    <source>
        <dbReference type="Proteomes" id="UP000249910"/>
    </source>
</evidence>
<dbReference type="EMBL" id="CP022132">
    <property type="protein sequence ID" value="ASG68952.1"/>
    <property type="molecule type" value="Genomic_DNA"/>
</dbReference>
<reference evidence="6 7" key="1">
    <citation type="submission" date="2017-06" db="EMBL/GenBank/DDBJ databases">
        <title>Complete genome of Francisella halioticida.</title>
        <authorList>
            <person name="Sjodin A."/>
        </authorList>
    </citation>
    <scope>NUCLEOTIDE SEQUENCE [LARGE SCALE GENOMIC DNA]</scope>
    <source>
        <strain evidence="6 7">DSM 23729</strain>
    </source>
</reference>
<gene>
    <name evidence="6" type="ORF">CDV26_11690</name>
</gene>
<dbReference type="Proteomes" id="UP000249910">
    <property type="component" value="Chromosome"/>
</dbReference>
<evidence type="ECO:0000256" key="3">
    <source>
        <dbReference type="ARBA" id="ARBA00047806"/>
    </source>
</evidence>
<name>A0ABN5B2T5_9GAMM</name>
<evidence type="ECO:0000259" key="5">
    <source>
        <dbReference type="Pfam" id="PF01625"/>
    </source>
</evidence>
<evidence type="ECO:0000313" key="6">
    <source>
        <dbReference type="EMBL" id="ASG68952.1"/>
    </source>
</evidence>
<dbReference type="InterPro" id="IPR002569">
    <property type="entry name" value="Met_Sox_Rdtase_MsrA_dom"/>
</dbReference>
<organism evidence="6 7">
    <name type="scientific">Francisella halioticida</name>
    <dbReference type="NCBI Taxonomy" id="549298"/>
    <lineage>
        <taxon>Bacteria</taxon>
        <taxon>Pseudomonadati</taxon>
        <taxon>Pseudomonadota</taxon>
        <taxon>Gammaproteobacteria</taxon>
        <taxon>Thiotrichales</taxon>
        <taxon>Francisellaceae</taxon>
        <taxon>Francisella</taxon>
    </lineage>
</organism>
<proteinExistence type="predicted"/>
<comment type="catalytic activity">
    <reaction evidence="3">
        <text>L-methionyl-[protein] + [thioredoxin]-disulfide + H2O = L-methionyl-(S)-S-oxide-[protein] + [thioredoxin]-dithiol</text>
        <dbReference type="Rhea" id="RHEA:14217"/>
        <dbReference type="Rhea" id="RHEA-COMP:10698"/>
        <dbReference type="Rhea" id="RHEA-COMP:10700"/>
        <dbReference type="Rhea" id="RHEA-COMP:12313"/>
        <dbReference type="Rhea" id="RHEA-COMP:12315"/>
        <dbReference type="ChEBI" id="CHEBI:15377"/>
        <dbReference type="ChEBI" id="CHEBI:16044"/>
        <dbReference type="ChEBI" id="CHEBI:29950"/>
        <dbReference type="ChEBI" id="CHEBI:44120"/>
        <dbReference type="ChEBI" id="CHEBI:50058"/>
        <dbReference type="EC" id="1.8.4.11"/>
    </reaction>
</comment>
<keyword evidence="2" id="KW-0560">Oxidoreductase</keyword>
<accession>A0ABN5B2T5</accession>
<dbReference type="SUPFAM" id="SSF55068">
    <property type="entry name" value="Peptide methionine sulfoxide reductase"/>
    <property type="match status" value="1"/>
</dbReference>